<evidence type="ECO:0008006" key="4">
    <source>
        <dbReference type="Google" id="ProtNLM"/>
    </source>
</evidence>
<proteinExistence type="predicted"/>
<evidence type="ECO:0000313" key="2">
    <source>
        <dbReference type="EMBL" id="RNA44740.1"/>
    </source>
</evidence>
<accession>A0A3M7TA93</accession>
<reference evidence="2 3" key="1">
    <citation type="journal article" date="2018" name="Sci. Rep.">
        <title>Genomic signatures of local adaptation to the degree of environmental predictability in rotifers.</title>
        <authorList>
            <person name="Franch-Gras L."/>
            <person name="Hahn C."/>
            <person name="Garcia-Roger E.M."/>
            <person name="Carmona M.J."/>
            <person name="Serra M."/>
            <person name="Gomez A."/>
        </authorList>
    </citation>
    <scope>NUCLEOTIDE SEQUENCE [LARGE SCALE GENOMIC DNA]</scope>
    <source>
        <strain evidence="2">HYR1</strain>
    </source>
</reference>
<name>A0A3M7TA93_BRAPC</name>
<organism evidence="2 3">
    <name type="scientific">Brachionus plicatilis</name>
    <name type="common">Marine rotifer</name>
    <name type="synonym">Brachionus muelleri</name>
    <dbReference type="NCBI Taxonomy" id="10195"/>
    <lineage>
        <taxon>Eukaryota</taxon>
        <taxon>Metazoa</taxon>
        <taxon>Spiralia</taxon>
        <taxon>Gnathifera</taxon>
        <taxon>Rotifera</taxon>
        <taxon>Eurotatoria</taxon>
        <taxon>Monogononta</taxon>
        <taxon>Pseudotrocha</taxon>
        <taxon>Ploima</taxon>
        <taxon>Brachionidae</taxon>
        <taxon>Brachionus</taxon>
    </lineage>
</organism>
<dbReference type="Proteomes" id="UP000276133">
    <property type="component" value="Unassembled WGS sequence"/>
</dbReference>
<sequence>MAFYDRISKGAKDRLIDTSDNPLTLDGKKIKRVDTMRYLGFEISDELKNIKHWNKRKSLAINAVSKLKTLGLITNQMHPNMKAHLYKTYVRPALTYGCENMNINASSLNDIKRTEGNIVKGLLNIPRRCRTTSLFLSLNIMPTDYIIINIKVDFFNRLIENEFTKKMMIELAKQLIPNDFISEILDITRELEEENMSLQDKCKLVKLNNITEYRSNQKNDVKVQKLRDIYKTGSKDNISGLIFQICRFDVA</sequence>
<keyword evidence="1" id="KW-0175">Coiled coil</keyword>
<dbReference type="EMBL" id="REGN01000060">
    <property type="protein sequence ID" value="RNA44740.1"/>
    <property type="molecule type" value="Genomic_DNA"/>
</dbReference>
<keyword evidence="3" id="KW-1185">Reference proteome</keyword>
<evidence type="ECO:0000313" key="3">
    <source>
        <dbReference type="Proteomes" id="UP000276133"/>
    </source>
</evidence>
<gene>
    <name evidence="2" type="ORF">BpHYR1_048002</name>
</gene>
<dbReference type="AlphaFoldDB" id="A0A3M7TA93"/>
<evidence type="ECO:0000256" key="1">
    <source>
        <dbReference type="SAM" id="Coils"/>
    </source>
</evidence>
<protein>
    <recommendedName>
        <fullName evidence="4">RNA-directed DNA polymerase from mobile element jockey-like</fullName>
    </recommendedName>
</protein>
<feature type="coiled-coil region" evidence="1">
    <location>
        <begin position="181"/>
        <end position="208"/>
    </location>
</feature>
<comment type="caution">
    <text evidence="2">The sequence shown here is derived from an EMBL/GenBank/DDBJ whole genome shotgun (WGS) entry which is preliminary data.</text>
</comment>